<protein>
    <submittedName>
        <fullName evidence="1">Uncharacterized protein</fullName>
    </submittedName>
</protein>
<evidence type="ECO:0000313" key="1">
    <source>
        <dbReference type="EMBL" id="KAI0499811.1"/>
    </source>
</evidence>
<dbReference type="Proteomes" id="UP000829196">
    <property type="component" value="Unassembled WGS sequence"/>
</dbReference>
<dbReference type="AlphaFoldDB" id="A0A8T3AUM8"/>
<proteinExistence type="predicted"/>
<keyword evidence="2" id="KW-1185">Reference proteome</keyword>
<evidence type="ECO:0000313" key="2">
    <source>
        <dbReference type="Proteomes" id="UP000829196"/>
    </source>
</evidence>
<comment type="caution">
    <text evidence="1">The sequence shown here is derived from an EMBL/GenBank/DDBJ whole genome shotgun (WGS) entry which is preliminary data.</text>
</comment>
<name>A0A8T3AUM8_DENNO</name>
<gene>
    <name evidence="1" type="ORF">KFK09_018019</name>
</gene>
<reference evidence="1" key="1">
    <citation type="journal article" date="2022" name="Front. Genet.">
        <title>Chromosome-Scale Assembly of the Dendrobium nobile Genome Provides Insights Into the Molecular Mechanism of the Biosynthesis of the Medicinal Active Ingredient of Dendrobium.</title>
        <authorList>
            <person name="Xu Q."/>
            <person name="Niu S.-C."/>
            <person name="Li K.-L."/>
            <person name="Zheng P.-J."/>
            <person name="Zhang X.-J."/>
            <person name="Jia Y."/>
            <person name="Liu Y."/>
            <person name="Niu Y.-X."/>
            <person name="Yu L.-H."/>
            <person name="Chen D.-F."/>
            <person name="Zhang G.-Q."/>
        </authorList>
    </citation>
    <scope>NUCLEOTIDE SEQUENCE</scope>
    <source>
        <tissue evidence="1">Leaf</tissue>
    </source>
</reference>
<dbReference type="EMBL" id="JAGYWB010000013">
    <property type="protein sequence ID" value="KAI0499811.1"/>
    <property type="molecule type" value="Genomic_DNA"/>
</dbReference>
<sequence length="281" mass="31322">MDMPNQAEGYSRDAGAELINHTKLQAILSPFDRMWLISGGDPSLPRSFWSYPATATGSSTRIRRAPSGPVSFGIRAGKLLAFLSVAVSPPSPASFGIVLLYPVLQEQVVKRAKNVRHSRWEQPNLQTTPEIARISGTNDALVDIISTNQRLQRWIPSKLPQTVIPLHNFGNTTTFHHQFSCTPLVVCSPESAAALIHLQQQQQQPGVLQKSTARILFPAFLFFIHTMQVSERFGLLRNRGPSPARFCHQLLLPSNLFFSSNIRSRRGHLVGVINDHFQTQK</sequence>
<accession>A0A8T3AUM8</accession>
<organism evidence="1 2">
    <name type="scientific">Dendrobium nobile</name>
    <name type="common">Orchid</name>
    <dbReference type="NCBI Taxonomy" id="94219"/>
    <lineage>
        <taxon>Eukaryota</taxon>
        <taxon>Viridiplantae</taxon>
        <taxon>Streptophyta</taxon>
        <taxon>Embryophyta</taxon>
        <taxon>Tracheophyta</taxon>
        <taxon>Spermatophyta</taxon>
        <taxon>Magnoliopsida</taxon>
        <taxon>Liliopsida</taxon>
        <taxon>Asparagales</taxon>
        <taxon>Orchidaceae</taxon>
        <taxon>Epidendroideae</taxon>
        <taxon>Malaxideae</taxon>
        <taxon>Dendrobiinae</taxon>
        <taxon>Dendrobium</taxon>
    </lineage>
</organism>